<accession>A0AA43ZJT3</accession>
<gene>
    <name evidence="4" type="ORF">G8E10_21705</name>
</gene>
<dbReference type="PANTHER" id="PTHR43800">
    <property type="entry name" value="PEPTIDYL-LYSINE N-ACETYLTRANSFERASE YJAB"/>
    <property type="match status" value="1"/>
</dbReference>
<evidence type="ECO:0000313" key="5">
    <source>
        <dbReference type="Proteomes" id="UP001155840"/>
    </source>
</evidence>
<keyword evidence="2" id="KW-0012">Acyltransferase</keyword>
<dbReference type="EMBL" id="JAANCM010000013">
    <property type="protein sequence ID" value="NHT78326.1"/>
    <property type="molecule type" value="Genomic_DNA"/>
</dbReference>
<dbReference type="Pfam" id="PF00583">
    <property type="entry name" value="Acetyltransf_1"/>
    <property type="match status" value="1"/>
</dbReference>
<evidence type="ECO:0000313" key="4">
    <source>
        <dbReference type="EMBL" id="NHT78326.1"/>
    </source>
</evidence>
<dbReference type="PANTHER" id="PTHR43800:SF1">
    <property type="entry name" value="PEPTIDYL-LYSINE N-ACETYLTRANSFERASE YJAB"/>
    <property type="match status" value="1"/>
</dbReference>
<keyword evidence="5" id="KW-1185">Reference proteome</keyword>
<dbReference type="SUPFAM" id="SSF55729">
    <property type="entry name" value="Acyl-CoA N-acyltransferases (Nat)"/>
    <property type="match status" value="1"/>
</dbReference>
<dbReference type="InterPro" id="IPR000182">
    <property type="entry name" value="GNAT_dom"/>
</dbReference>
<keyword evidence="1" id="KW-0808">Transferase</keyword>
<dbReference type="InterPro" id="IPR016181">
    <property type="entry name" value="Acyl_CoA_acyltransferase"/>
</dbReference>
<dbReference type="Gene3D" id="3.40.630.30">
    <property type="match status" value="1"/>
</dbReference>
<dbReference type="Proteomes" id="UP001155840">
    <property type="component" value="Unassembled WGS sequence"/>
</dbReference>
<organism evidence="4 5">
    <name type="scientific">Ferranicluibacter rubi</name>
    <dbReference type="NCBI Taxonomy" id="2715133"/>
    <lineage>
        <taxon>Bacteria</taxon>
        <taxon>Pseudomonadati</taxon>
        <taxon>Pseudomonadota</taxon>
        <taxon>Alphaproteobacteria</taxon>
        <taxon>Hyphomicrobiales</taxon>
        <taxon>Rhizobiaceae</taxon>
        <taxon>Ferranicluibacter</taxon>
    </lineage>
</organism>
<dbReference type="PROSITE" id="PS51186">
    <property type="entry name" value="GNAT"/>
    <property type="match status" value="1"/>
</dbReference>
<comment type="caution">
    <text evidence="4">The sequence shown here is derived from an EMBL/GenBank/DDBJ whole genome shotgun (WGS) entry which is preliminary data.</text>
</comment>
<proteinExistence type="predicted"/>
<name>A0AA43ZJT3_9HYPH</name>
<evidence type="ECO:0000256" key="2">
    <source>
        <dbReference type="ARBA" id="ARBA00023315"/>
    </source>
</evidence>
<sequence length="170" mass="19102">MASIRPINDDDIEHLSEIERSAAQIFRKWPGLEWLAEGDVMSAERHRELALRHFSWVAVDEDDFPTGFLSAERAGDEMHISEISVSANRQGEGFGSALLQKAIAEARDKRLLAVTLTTFSEVPWNAPFYQRLGFRKLAADDVGKRLNGLLQAEVDHGLPIAQRCAMRLML</sequence>
<dbReference type="CDD" id="cd04301">
    <property type="entry name" value="NAT_SF"/>
    <property type="match status" value="1"/>
</dbReference>
<feature type="domain" description="N-acetyltransferase" evidence="3">
    <location>
        <begin position="2"/>
        <end position="161"/>
    </location>
</feature>
<dbReference type="AlphaFoldDB" id="A0AA43ZJT3"/>
<evidence type="ECO:0000259" key="3">
    <source>
        <dbReference type="PROSITE" id="PS51186"/>
    </source>
</evidence>
<protein>
    <submittedName>
        <fullName evidence="4">GNAT family N-acetyltransferase</fullName>
    </submittedName>
</protein>
<dbReference type="GO" id="GO:0016747">
    <property type="term" value="F:acyltransferase activity, transferring groups other than amino-acyl groups"/>
    <property type="evidence" value="ECO:0007669"/>
    <property type="project" value="InterPro"/>
</dbReference>
<reference evidence="4" key="1">
    <citation type="submission" date="2020-03" db="EMBL/GenBank/DDBJ databases">
        <title>Ferranicluibacter endophyticum gen. nov., sp. nov., a new genus isolated from Rubus ulmifolius Schott. stem.</title>
        <authorList>
            <person name="Roca-Couso R."/>
            <person name="Flores-Felix J.D."/>
            <person name="Igual J.M."/>
            <person name="Rivas R."/>
        </authorList>
    </citation>
    <scope>NUCLEOTIDE SEQUENCE</scope>
    <source>
        <strain evidence="4">CRRU44</strain>
    </source>
</reference>
<evidence type="ECO:0000256" key="1">
    <source>
        <dbReference type="ARBA" id="ARBA00022679"/>
    </source>
</evidence>